<keyword evidence="5" id="KW-1185">Reference proteome</keyword>
<name>A0A4Q9Z2Q4_9FLAO</name>
<feature type="signal peptide" evidence="2">
    <location>
        <begin position="1"/>
        <end position="21"/>
    </location>
</feature>
<evidence type="ECO:0000259" key="3">
    <source>
        <dbReference type="Pfam" id="PF18962"/>
    </source>
</evidence>
<dbReference type="InterPro" id="IPR026444">
    <property type="entry name" value="Secre_tail"/>
</dbReference>
<dbReference type="RefSeq" id="WP_131475112.1">
    <property type="nucleotide sequence ID" value="NZ_SJPE01000002.1"/>
</dbReference>
<dbReference type="Proteomes" id="UP000293300">
    <property type="component" value="Unassembled WGS sequence"/>
</dbReference>
<feature type="domain" description="Secretion system C-terminal sorting" evidence="3">
    <location>
        <begin position="35"/>
        <end position="103"/>
    </location>
</feature>
<reference evidence="4 5" key="1">
    <citation type="submission" date="2019-02" db="EMBL/GenBank/DDBJ databases">
        <title>Flavobacterium sp. RD-2-33 isolated from forest soil.</title>
        <authorList>
            <person name="Chaudhary D.K."/>
        </authorList>
    </citation>
    <scope>NUCLEOTIDE SEQUENCE [LARGE SCALE GENOMIC DNA]</scope>
    <source>
        <strain evidence="4 5">RD-2-33</strain>
    </source>
</reference>
<accession>A0A4Q9Z2Q4</accession>
<feature type="chain" id="PRO_5020252024" evidence="2">
    <location>
        <begin position="22"/>
        <end position="104"/>
    </location>
</feature>
<keyword evidence="1 2" id="KW-0732">Signal</keyword>
<evidence type="ECO:0000256" key="2">
    <source>
        <dbReference type="SAM" id="SignalP"/>
    </source>
</evidence>
<dbReference type="EMBL" id="SJPE01000002">
    <property type="protein sequence ID" value="TBX70662.1"/>
    <property type="molecule type" value="Genomic_DNA"/>
</dbReference>
<evidence type="ECO:0000313" key="4">
    <source>
        <dbReference type="EMBL" id="TBX70662.1"/>
    </source>
</evidence>
<proteinExistence type="predicted"/>
<comment type="caution">
    <text evidence="4">The sequence shown here is derived from an EMBL/GenBank/DDBJ whole genome shotgun (WGS) entry which is preliminary data.</text>
</comment>
<evidence type="ECO:0000313" key="5">
    <source>
        <dbReference type="Proteomes" id="UP000293300"/>
    </source>
</evidence>
<dbReference type="OrthoDB" id="862563at2"/>
<dbReference type="Pfam" id="PF18962">
    <property type="entry name" value="Por_Secre_tail"/>
    <property type="match status" value="1"/>
</dbReference>
<sequence length="104" mass="11492">MAKKYFYITFFLCLFTFSGFAQEGKQQGGDALGFYPNPVSNGKIYITSKSNLDKEVTIFDVLGKKVLQTTVSTKELNIASIPPGVYVIKITEGDATATRKLIVR</sequence>
<protein>
    <submittedName>
        <fullName evidence="4">T9SS type A sorting domain-containing protein</fullName>
    </submittedName>
</protein>
<dbReference type="NCBIfam" id="TIGR04183">
    <property type="entry name" value="Por_Secre_tail"/>
    <property type="match status" value="1"/>
</dbReference>
<organism evidence="4 5">
    <name type="scientific">Flavobacterium silvisoli</name>
    <dbReference type="NCBI Taxonomy" id="2529433"/>
    <lineage>
        <taxon>Bacteria</taxon>
        <taxon>Pseudomonadati</taxon>
        <taxon>Bacteroidota</taxon>
        <taxon>Flavobacteriia</taxon>
        <taxon>Flavobacteriales</taxon>
        <taxon>Flavobacteriaceae</taxon>
        <taxon>Flavobacterium</taxon>
    </lineage>
</organism>
<dbReference type="AlphaFoldDB" id="A0A4Q9Z2Q4"/>
<evidence type="ECO:0000256" key="1">
    <source>
        <dbReference type="ARBA" id="ARBA00022729"/>
    </source>
</evidence>
<gene>
    <name evidence="4" type="ORF">EZL74_03030</name>
</gene>